<dbReference type="SUPFAM" id="SSF51658">
    <property type="entry name" value="Xylose isomerase-like"/>
    <property type="match status" value="1"/>
</dbReference>
<organism evidence="2">
    <name type="scientific">Candidatus Kentrum sp. FW</name>
    <dbReference type="NCBI Taxonomy" id="2126338"/>
    <lineage>
        <taxon>Bacteria</taxon>
        <taxon>Pseudomonadati</taxon>
        <taxon>Pseudomonadota</taxon>
        <taxon>Gammaproteobacteria</taxon>
        <taxon>Candidatus Kentrum</taxon>
    </lineage>
</organism>
<feature type="domain" description="Xylose isomerase-like TIM barrel" evidence="1">
    <location>
        <begin position="3"/>
        <end position="138"/>
    </location>
</feature>
<sequence>MKKYDIKIGFEFIGPTETRRNTKYDFIHTMDGTRALIAASDLYGYGGFKFDVHHWQNSGAGVLDIHHLDPEYLLYIELNDGLKGYDIFTMPEFERELPFETGVTDIKGFLRALHKKGYQGPVAVEPWNNEIKNMPLDKAVQVVKHSLDRCLRLAEE</sequence>
<dbReference type="Gene3D" id="3.20.20.150">
    <property type="entry name" value="Divalent-metal-dependent TIM barrel enzymes"/>
    <property type="match status" value="1"/>
</dbReference>
<evidence type="ECO:0000313" key="2">
    <source>
        <dbReference type="EMBL" id="VFJ71307.1"/>
    </source>
</evidence>
<dbReference type="AlphaFoldDB" id="A0A450TSD2"/>
<accession>A0A450TSD2</accession>
<reference evidence="2" key="1">
    <citation type="submission" date="2019-02" db="EMBL/GenBank/DDBJ databases">
        <authorList>
            <person name="Gruber-Vodicka R. H."/>
            <person name="Seah K. B. B."/>
        </authorList>
    </citation>
    <scope>NUCLEOTIDE SEQUENCE</scope>
    <source>
        <strain evidence="2">BECK_BZ131</strain>
    </source>
</reference>
<dbReference type="EMBL" id="CAADFE010000026">
    <property type="protein sequence ID" value="VFJ71307.1"/>
    <property type="molecule type" value="Genomic_DNA"/>
</dbReference>
<dbReference type="InterPro" id="IPR013022">
    <property type="entry name" value="Xyl_isomerase-like_TIM-brl"/>
</dbReference>
<gene>
    <name evidence="2" type="ORF">BECKFW1821C_GA0114237_102638</name>
</gene>
<proteinExistence type="predicted"/>
<dbReference type="InterPro" id="IPR036237">
    <property type="entry name" value="Xyl_isomerase-like_sf"/>
</dbReference>
<protein>
    <recommendedName>
        <fullName evidence="1">Xylose isomerase-like TIM barrel domain-containing protein</fullName>
    </recommendedName>
</protein>
<name>A0A450TSD2_9GAMM</name>
<evidence type="ECO:0000259" key="1">
    <source>
        <dbReference type="Pfam" id="PF01261"/>
    </source>
</evidence>
<dbReference type="Pfam" id="PF01261">
    <property type="entry name" value="AP_endonuc_2"/>
    <property type="match status" value="1"/>
</dbReference>